<sequence>MKKVLAVLMTLVLAVTLCVPSFAADPTESGVLDQIIATVGPVIEQIIGSITGGGTPTLPDVSAPSSDELMDMLKDMLQGTTLDAATAETVVSVMLNAGASKADVEAVIQQLEADGTLNAESVAALRAALEAAEEPTTEAPIVSDEQAQEIATQVISALQGLGISADQMRDVAQELYDRGILPPNVYELVIAQINASEETTAAENDEGGIGGLLGGVGDFFGGIFDTIGGMLGFGGGEEGGSGEGGDVDEEDNIYGGGPPNGDTVVFAVVGVAAAAGAALLLTRKKKSDK</sequence>
<feature type="region of interest" description="Disordered" evidence="1">
    <location>
        <begin position="234"/>
        <end position="258"/>
    </location>
</feature>
<dbReference type="EMBL" id="DVMW01000008">
    <property type="protein sequence ID" value="HIU35134.1"/>
    <property type="molecule type" value="Genomic_DNA"/>
</dbReference>
<keyword evidence="2" id="KW-0812">Transmembrane</keyword>
<evidence type="ECO:0008006" key="6">
    <source>
        <dbReference type="Google" id="ProtNLM"/>
    </source>
</evidence>
<evidence type="ECO:0000256" key="2">
    <source>
        <dbReference type="SAM" id="Phobius"/>
    </source>
</evidence>
<evidence type="ECO:0000313" key="4">
    <source>
        <dbReference type="EMBL" id="HIU35134.1"/>
    </source>
</evidence>
<proteinExistence type="predicted"/>
<feature type="chain" id="PRO_5038382590" description="Gram-positive cocci surface proteins LPxTG domain-containing protein" evidence="3">
    <location>
        <begin position="24"/>
        <end position="289"/>
    </location>
</feature>
<name>A0A9D1IFM1_9FIRM</name>
<feature type="signal peptide" evidence="3">
    <location>
        <begin position="1"/>
        <end position="23"/>
    </location>
</feature>
<dbReference type="Proteomes" id="UP000824071">
    <property type="component" value="Unassembled WGS sequence"/>
</dbReference>
<feature type="compositionally biased region" description="Gly residues" evidence="1">
    <location>
        <begin position="234"/>
        <end position="244"/>
    </location>
</feature>
<keyword evidence="2" id="KW-0472">Membrane</keyword>
<evidence type="ECO:0000256" key="1">
    <source>
        <dbReference type="SAM" id="MobiDB-lite"/>
    </source>
</evidence>
<keyword evidence="2" id="KW-1133">Transmembrane helix</keyword>
<accession>A0A9D1IFM1</accession>
<dbReference type="AlphaFoldDB" id="A0A9D1IFM1"/>
<organism evidence="4 5">
    <name type="scientific">Candidatus Fimenecus excrementigallinarum</name>
    <dbReference type="NCBI Taxonomy" id="2840816"/>
    <lineage>
        <taxon>Bacteria</taxon>
        <taxon>Bacillati</taxon>
        <taxon>Bacillota</taxon>
        <taxon>Clostridia</taxon>
        <taxon>Candidatus Fimenecus</taxon>
    </lineage>
</organism>
<comment type="caution">
    <text evidence="4">The sequence shown here is derived from an EMBL/GenBank/DDBJ whole genome shotgun (WGS) entry which is preliminary data.</text>
</comment>
<protein>
    <recommendedName>
        <fullName evidence="6">Gram-positive cocci surface proteins LPxTG domain-containing protein</fullName>
    </recommendedName>
</protein>
<gene>
    <name evidence="4" type="ORF">IAC53_00810</name>
</gene>
<evidence type="ECO:0000313" key="5">
    <source>
        <dbReference type="Proteomes" id="UP000824071"/>
    </source>
</evidence>
<feature type="transmembrane region" description="Helical" evidence="2">
    <location>
        <begin position="264"/>
        <end position="282"/>
    </location>
</feature>
<reference evidence="4" key="1">
    <citation type="submission" date="2020-10" db="EMBL/GenBank/DDBJ databases">
        <authorList>
            <person name="Gilroy R."/>
        </authorList>
    </citation>
    <scope>NUCLEOTIDE SEQUENCE</scope>
    <source>
        <strain evidence="4">ChiGjej1B1-19959</strain>
    </source>
</reference>
<keyword evidence="3" id="KW-0732">Signal</keyword>
<reference evidence="4" key="2">
    <citation type="journal article" date="2021" name="PeerJ">
        <title>Extensive microbial diversity within the chicken gut microbiome revealed by metagenomics and culture.</title>
        <authorList>
            <person name="Gilroy R."/>
            <person name="Ravi A."/>
            <person name="Getino M."/>
            <person name="Pursley I."/>
            <person name="Horton D.L."/>
            <person name="Alikhan N.F."/>
            <person name="Baker D."/>
            <person name="Gharbi K."/>
            <person name="Hall N."/>
            <person name="Watson M."/>
            <person name="Adriaenssens E.M."/>
            <person name="Foster-Nyarko E."/>
            <person name="Jarju S."/>
            <person name="Secka A."/>
            <person name="Antonio M."/>
            <person name="Oren A."/>
            <person name="Chaudhuri R.R."/>
            <person name="La Ragione R."/>
            <person name="Hildebrand F."/>
            <person name="Pallen M.J."/>
        </authorList>
    </citation>
    <scope>NUCLEOTIDE SEQUENCE</scope>
    <source>
        <strain evidence="4">ChiGjej1B1-19959</strain>
    </source>
</reference>
<evidence type="ECO:0000256" key="3">
    <source>
        <dbReference type="SAM" id="SignalP"/>
    </source>
</evidence>